<name>A0ABP0HV75_9DINO</name>
<evidence type="ECO:0000313" key="3">
    <source>
        <dbReference type="Proteomes" id="UP001642484"/>
    </source>
</evidence>
<feature type="non-terminal residue" evidence="2">
    <location>
        <position position="224"/>
    </location>
</feature>
<feature type="non-terminal residue" evidence="2">
    <location>
        <position position="1"/>
    </location>
</feature>
<evidence type="ECO:0000256" key="1">
    <source>
        <dbReference type="SAM" id="MobiDB-lite"/>
    </source>
</evidence>
<dbReference type="EMBL" id="CAXAMN010001393">
    <property type="protein sequence ID" value="CAK8994121.1"/>
    <property type="molecule type" value="Genomic_DNA"/>
</dbReference>
<reference evidence="2 3" key="1">
    <citation type="submission" date="2024-02" db="EMBL/GenBank/DDBJ databases">
        <authorList>
            <person name="Chen Y."/>
            <person name="Shah S."/>
            <person name="Dougan E. K."/>
            <person name="Thang M."/>
            <person name="Chan C."/>
        </authorList>
    </citation>
    <scope>NUCLEOTIDE SEQUENCE [LARGE SCALE GENOMIC DNA]</scope>
</reference>
<comment type="caution">
    <text evidence="2">The sequence shown here is derived from an EMBL/GenBank/DDBJ whole genome shotgun (WGS) entry which is preliminary data.</text>
</comment>
<protein>
    <submittedName>
        <fullName evidence="2">Uncharacterized protein</fullName>
    </submittedName>
</protein>
<gene>
    <name evidence="2" type="ORF">CCMP2556_LOCUS3519</name>
</gene>
<sequence length="224" mass="25426">ALGQFQSGAPKMVRHIAKNLQDDKKEKVLDDKGDVVLDALAKLPDFTIEILEHDPRTERMMTRWKISQEFSVRTPVKTDLEAGQMHKRLYDAMQKDDYLAEAVSVGGQEVCATLGRIAYIRDVLLRLQTSCDKVDALVDSHKDMINTVNTVSKSLMVEVQQALSAAMAKEKAASEEEKAKKLEKARMEKERAKEQKKAEQKRKREEEKDAKKRKQEADKAAKEA</sequence>
<keyword evidence="3" id="KW-1185">Reference proteome</keyword>
<feature type="region of interest" description="Disordered" evidence="1">
    <location>
        <begin position="170"/>
        <end position="224"/>
    </location>
</feature>
<organism evidence="2 3">
    <name type="scientific">Durusdinium trenchii</name>
    <dbReference type="NCBI Taxonomy" id="1381693"/>
    <lineage>
        <taxon>Eukaryota</taxon>
        <taxon>Sar</taxon>
        <taxon>Alveolata</taxon>
        <taxon>Dinophyceae</taxon>
        <taxon>Suessiales</taxon>
        <taxon>Symbiodiniaceae</taxon>
        <taxon>Durusdinium</taxon>
    </lineage>
</organism>
<dbReference type="Proteomes" id="UP001642484">
    <property type="component" value="Unassembled WGS sequence"/>
</dbReference>
<accession>A0ABP0HV75</accession>
<evidence type="ECO:0000313" key="2">
    <source>
        <dbReference type="EMBL" id="CAK8994121.1"/>
    </source>
</evidence>
<proteinExistence type="predicted"/>